<keyword evidence="1" id="KW-0560">Oxidoreductase</keyword>
<dbReference type="CDD" id="cd05289">
    <property type="entry name" value="MDR_like_2"/>
    <property type="match status" value="1"/>
</dbReference>
<sequence>MRAVLQQSFGGPEVLQVVETERPKPLSGEVLVRVRASALNPVDVAVRSGAFPLLGEPPFGVGWDISGEVVEAGPGARYQVGEEVYGMPFFPRAATGYAEYVAAPSRQLARKPASLDHVHAAALPLAALTAWQGLVDLAKVGESGEGQRVLVHRAAGGVGHLAVQIAKARGAHVIANASESRSAFLRGLGADELIDYRSADFTEVLRDHPVDVVFDSTAQGDRSLQVLRPGGVLVSILEHGDRELIERVQAAGRVFAGVSVEPDYASLEAIAALVDAGRIRPFVEQTFDLADVAKAHHLLESGHVQGKIVLTV</sequence>
<dbReference type="InterPro" id="IPR002364">
    <property type="entry name" value="Quin_OxRdtase/zeta-crystal_CS"/>
</dbReference>
<dbReference type="Proteomes" id="UP000657385">
    <property type="component" value="Unassembled WGS sequence"/>
</dbReference>
<dbReference type="Pfam" id="PF08240">
    <property type="entry name" value="ADH_N"/>
    <property type="match status" value="1"/>
</dbReference>
<dbReference type="GO" id="GO:0016491">
    <property type="term" value="F:oxidoreductase activity"/>
    <property type="evidence" value="ECO:0007669"/>
    <property type="project" value="UniProtKB-KW"/>
</dbReference>
<gene>
    <name evidence="3" type="ORF">I2501_16275</name>
</gene>
<keyword evidence="4" id="KW-1185">Reference proteome</keyword>
<dbReference type="PANTHER" id="PTHR11695">
    <property type="entry name" value="ALCOHOL DEHYDROGENASE RELATED"/>
    <property type="match status" value="1"/>
</dbReference>
<dbReference type="SUPFAM" id="SSF50129">
    <property type="entry name" value="GroES-like"/>
    <property type="match status" value="1"/>
</dbReference>
<feature type="domain" description="Enoyl reductase (ER)" evidence="2">
    <location>
        <begin position="10"/>
        <end position="310"/>
    </location>
</feature>
<evidence type="ECO:0000256" key="1">
    <source>
        <dbReference type="ARBA" id="ARBA00023002"/>
    </source>
</evidence>
<comment type="caution">
    <text evidence="3">The sequence shown here is derived from an EMBL/GenBank/DDBJ whole genome shotgun (WGS) entry which is preliminary data.</text>
</comment>
<dbReference type="RefSeq" id="WP_196194765.1">
    <property type="nucleotide sequence ID" value="NZ_JADPRT010000006.1"/>
</dbReference>
<dbReference type="PANTHER" id="PTHR11695:SF294">
    <property type="entry name" value="RETICULON-4-INTERACTING PROTEIN 1, MITOCHONDRIAL"/>
    <property type="match status" value="1"/>
</dbReference>
<dbReference type="PROSITE" id="PS01162">
    <property type="entry name" value="QOR_ZETA_CRYSTAL"/>
    <property type="match status" value="1"/>
</dbReference>
<dbReference type="SMART" id="SM00829">
    <property type="entry name" value="PKS_ER"/>
    <property type="match status" value="1"/>
</dbReference>
<dbReference type="InterPro" id="IPR013154">
    <property type="entry name" value="ADH-like_N"/>
</dbReference>
<accession>A0A931B6K3</accession>
<proteinExistence type="predicted"/>
<name>A0A931B6K3_9ACTN</name>
<dbReference type="AlphaFoldDB" id="A0A931B6K3"/>
<reference evidence="3" key="1">
    <citation type="submission" date="2020-11" db="EMBL/GenBank/DDBJ databases">
        <title>Isolation and identification of active actinomycetes.</title>
        <authorList>
            <person name="Yu B."/>
        </authorList>
    </citation>
    <scope>NUCLEOTIDE SEQUENCE</scope>
    <source>
        <strain evidence="3">NEAU-YB345</strain>
    </source>
</reference>
<dbReference type="InterPro" id="IPR036291">
    <property type="entry name" value="NAD(P)-bd_dom_sf"/>
</dbReference>
<evidence type="ECO:0000313" key="3">
    <source>
        <dbReference type="EMBL" id="MBF9069582.1"/>
    </source>
</evidence>
<dbReference type="InterPro" id="IPR050700">
    <property type="entry name" value="YIM1/Zinc_Alcohol_DH_Fams"/>
</dbReference>
<dbReference type="Pfam" id="PF13602">
    <property type="entry name" value="ADH_zinc_N_2"/>
    <property type="match status" value="1"/>
</dbReference>
<dbReference type="InterPro" id="IPR020843">
    <property type="entry name" value="ER"/>
</dbReference>
<evidence type="ECO:0000313" key="4">
    <source>
        <dbReference type="Proteomes" id="UP000657385"/>
    </source>
</evidence>
<dbReference type="SUPFAM" id="SSF51735">
    <property type="entry name" value="NAD(P)-binding Rossmann-fold domains"/>
    <property type="match status" value="1"/>
</dbReference>
<organism evidence="3 4">
    <name type="scientific">Streptacidiphilus fuscans</name>
    <dbReference type="NCBI Taxonomy" id="2789292"/>
    <lineage>
        <taxon>Bacteria</taxon>
        <taxon>Bacillati</taxon>
        <taxon>Actinomycetota</taxon>
        <taxon>Actinomycetes</taxon>
        <taxon>Kitasatosporales</taxon>
        <taxon>Streptomycetaceae</taxon>
        <taxon>Streptacidiphilus</taxon>
    </lineage>
</organism>
<dbReference type="Gene3D" id="3.40.50.720">
    <property type="entry name" value="NAD(P)-binding Rossmann-like Domain"/>
    <property type="match status" value="1"/>
</dbReference>
<dbReference type="InterPro" id="IPR011032">
    <property type="entry name" value="GroES-like_sf"/>
</dbReference>
<dbReference type="GO" id="GO:0008270">
    <property type="term" value="F:zinc ion binding"/>
    <property type="evidence" value="ECO:0007669"/>
    <property type="project" value="InterPro"/>
</dbReference>
<protein>
    <submittedName>
        <fullName evidence="3">NADP-dependent oxidoreductase</fullName>
    </submittedName>
</protein>
<dbReference type="EMBL" id="JADPRT010000006">
    <property type="protein sequence ID" value="MBF9069582.1"/>
    <property type="molecule type" value="Genomic_DNA"/>
</dbReference>
<dbReference type="Gene3D" id="3.90.180.10">
    <property type="entry name" value="Medium-chain alcohol dehydrogenases, catalytic domain"/>
    <property type="match status" value="1"/>
</dbReference>
<evidence type="ECO:0000259" key="2">
    <source>
        <dbReference type="SMART" id="SM00829"/>
    </source>
</evidence>